<feature type="compositionally biased region" description="Acidic residues" evidence="1">
    <location>
        <begin position="88"/>
        <end position="98"/>
    </location>
</feature>
<feature type="region of interest" description="Disordered" evidence="1">
    <location>
        <begin position="455"/>
        <end position="483"/>
    </location>
</feature>
<evidence type="ECO:0000313" key="2">
    <source>
        <dbReference type="EMBL" id="VVB17605.1"/>
    </source>
</evidence>
<accession>A0A565CV84</accession>
<dbReference type="Pfam" id="PF05097">
    <property type="entry name" value="DUF688"/>
    <property type="match status" value="1"/>
</dbReference>
<evidence type="ECO:0000256" key="1">
    <source>
        <dbReference type="SAM" id="MobiDB-lite"/>
    </source>
</evidence>
<dbReference type="EMBL" id="CABITT030000008">
    <property type="protein sequence ID" value="VVB17605.1"/>
    <property type="molecule type" value="Genomic_DNA"/>
</dbReference>
<reference evidence="2" key="1">
    <citation type="submission" date="2019-07" db="EMBL/GenBank/DDBJ databases">
        <authorList>
            <person name="Dittberner H."/>
        </authorList>
    </citation>
    <scope>NUCLEOTIDE SEQUENCE [LARGE SCALE GENOMIC DNA]</scope>
</reference>
<keyword evidence="3" id="KW-1185">Reference proteome</keyword>
<proteinExistence type="predicted"/>
<organism evidence="2 3">
    <name type="scientific">Arabis nemorensis</name>
    <dbReference type="NCBI Taxonomy" id="586526"/>
    <lineage>
        <taxon>Eukaryota</taxon>
        <taxon>Viridiplantae</taxon>
        <taxon>Streptophyta</taxon>
        <taxon>Embryophyta</taxon>
        <taxon>Tracheophyta</taxon>
        <taxon>Spermatophyta</taxon>
        <taxon>Magnoliopsida</taxon>
        <taxon>eudicotyledons</taxon>
        <taxon>Gunneridae</taxon>
        <taxon>Pentapetalae</taxon>
        <taxon>rosids</taxon>
        <taxon>malvids</taxon>
        <taxon>Brassicales</taxon>
        <taxon>Brassicaceae</taxon>
        <taxon>Arabideae</taxon>
        <taxon>Arabis</taxon>
    </lineage>
</organism>
<dbReference type="PANTHER" id="PTHR33671">
    <property type="entry name" value="N-METHYLTRANSFERASE, PUTATIVE (DUF688)-RELATED"/>
    <property type="match status" value="1"/>
</dbReference>
<dbReference type="OrthoDB" id="677721at2759"/>
<dbReference type="AlphaFoldDB" id="A0A565CV84"/>
<gene>
    <name evidence="2" type="ORF">ANE_LOCUS28049</name>
</gene>
<dbReference type="Proteomes" id="UP000489600">
    <property type="component" value="Unassembled WGS sequence"/>
</dbReference>
<evidence type="ECO:0000313" key="3">
    <source>
        <dbReference type="Proteomes" id="UP000489600"/>
    </source>
</evidence>
<feature type="region of interest" description="Disordered" evidence="1">
    <location>
        <begin position="74"/>
        <end position="98"/>
    </location>
</feature>
<feature type="region of interest" description="Disordered" evidence="1">
    <location>
        <begin position="181"/>
        <end position="211"/>
    </location>
</feature>
<name>A0A565CV84_9BRAS</name>
<comment type="caution">
    <text evidence="2">The sequence shown here is derived from an EMBL/GenBank/DDBJ whole genome shotgun (WGS) entry which is preliminary data.</text>
</comment>
<dbReference type="InterPro" id="IPR007789">
    <property type="entry name" value="DUF688"/>
</dbReference>
<protein>
    <submittedName>
        <fullName evidence="2">Uncharacterized protein</fullName>
    </submittedName>
</protein>
<feature type="compositionally biased region" description="Acidic residues" evidence="1">
    <location>
        <begin position="199"/>
        <end position="211"/>
    </location>
</feature>
<sequence>MAEKKLDLDAPLISTRRMKKTAVSVRTNMAKKLTDDDSKTSESLSVPVLVQDMGLDQVPESASVPFKCPLEKAIDGNLQSSKGKQVQEEEAESEDDDVFSDALDTLSLKDSISGVVEAKKLPVQSKDPQSQDFMLNRFLPAAKSMTVEQQPQYPLKRQPLPLMSETMRQIRDIVPAESRATPKRYESVSTPPYYHQGIYEEDSSEEDEDDEVSEYLSKRGCGMMSPQLCFKNSLGMLTSVNGLKEKPYSLKTSSHDQAKSSKVAQLKSRFQSVKKLALDSIYKQKLGSRPQSPVHPSVGKKFNFGSEQLESNLSTASMPSSPYRQAGCMSPYRSVGNGSPLHPLGFPGTRKEAEIMRANRLNKHIRTISKSQDLLYPKSTRPDCSTSSVMEKTLYIDTENCPKNRNDQGNSDVKILPRIVETVPEEQEMAGNKPKAILEHQAVEALCTNSGIKMMEGDESKKNNSGCDLSPLTPPPPKKPSDSWLFRNLPSVSSKIPSRGYLFHPRKKDLEENSASVTKWETIVKTSYIHRDYIRYSEELVARTSCQSNT</sequence>
<dbReference type="PANTHER" id="PTHR33671:SF7">
    <property type="entry name" value="DUF3741 DOMAIN-CONTAINING PROTEIN"/>
    <property type="match status" value="1"/>
</dbReference>